<evidence type="ECO:0000256" key="3">
    <source>
        <dbReference type="SAM" id="SignalP"/>
    </source>
</evidence>
<gene>
    <name evidence="4" type="ORF">PhCBS80983_g06243</name>
</gene>
<evidence type="ECO:0000256" key="1">
    <source>
        <dbReference type="SAM" id="MobiDB-lite"/>
    </source>
</evidence>
<dbReference type="Proteomes" id="UP000318582">
    <property type="component" value="Unassembled WGS sequence"/>
</dbReference>
<feature type="region of interest" description="Disordered" evidence="1">
    <location>
        <begin position="429"/>
        <end position="456"/>
    </location>
</feature>
<keyword evidence="2" id="KW-0472">Membrane</keyword>
<sequence length="456" mass="48804">MTCSIPLAVLLLLTSTVIAAAIALPVALLAFNGANETVDSILMVARENYVVQLTSVVQTTINIVYNATRRNAEDLSISTTLQSLAGQIDPDLGAHPNLIYSYGQAVSNYDFLQAMGVSSFIGTDALFIGRAGVPGALYHGDRMQGKTLVVTDYDLAARTATYIFAADPKNIAFGTKGVGNPDWEQLVIMGLSKYSQLLKELKTTPNTVIGIWDGLGNMVASNGDKTDLLNASSAALPFVLPVSYRADVTPQTNIAVMIHFRMDTRAEADLDPENHPQIAAQALLAKYGTYDKGPDATSLRVSSPDGALLIDSRRVKDATNINWTVMLAIPENDLLGPLQASRKKVIGVSVGVAVAMLAFAAFVAYLVTRPLLELTAIMMQASNMDFSALQKGYLTKQLFVRELSVMQGVFNNMLQRFAKAIDTNRQLATRNTGRGSQSATSASVTSKTALQAAGKT</sequence>
<feature type="compositionally biased region" description="Low complexity" evidence="1">
    <location>
        <begin position="436"/>
        <end position="449"/>
    </location>
</feature>
<protein>
    <recommendedName>
        <fullName evidence="6">HAMP domain-containing protein</fullName>
    </recommendedName>
</protein>
<dbReference type="Gene3D" id="6.10.340.10">
    <property type="match status" value="1"/>
</dbReference>
<comment type="caution">
    <text evidence="4">The sequence shown here is derived from an EMBL/GenBank/DDBJ whole genome shotgun (WGS) entry which is preliminary data.</text>
</comment>
<keyword evidence="3" id="KW-0732">Signal</keyword>
<organism evidence="4 5">
    <name type="scientific">Powellomyces hirtus</name>
    <dbReference type="NCBI Taxonomy" id="109895"/>
    <lineage>
        <taxon>Eukaryota</taxon>
        <taxon>Fungi</taxon>
        <taxon>Fungi incertae sedis</taxon>
        <taxon>Chytridiomycota</taxon>
        <taxon>Chytridiomycota incertae sedis</taxon>
        <taxon>Chytridiomycetes</taxon>
        <taxon>Spizellomycetales</taxon>
        <taxon>Powellomycetaceae</taxon>
        <taxon>Powellomyces</taxon>
    </lineage>
</organism>
<keyword evidence="2" id="KW-0812">Transmembrane</keyword>
<feature type="chain" id="PRO_5021477254" description="HAMP domain-containing protein" evidence="3">
    <location>
        <begin position="20"/>
        <end position="456"/>
    </location>
</feature>
<dbReference type="EMBL" id="QEAQ01000211">
    <property type="protein sequence ID" value="TPX53670.1"/>
    <property type="molecule type" value="Genomic_DNA"/>
</dbReference>
<dbReference type="AlphaFoldDB" id="A0A507DS26"/>
<name>A0A507DS26_9FUNG</name>
<evidence type="ECO:0008006" key="6">
    <source>
        <dbReference type="Google" id="ProtNLM"/>
    </source>
</evidence>
<keyword evidence="2" id="KW-1133">Transmembrane helix</keyword>
<proteinExistence type="predicted"/>
<evidence type="ECO:0000313" key="5">
    <source>
        <dbReference type="Proteomes" id="UP000318582"/>
    </source>
</evidence>
<feature type="transmembrane region" description="Helical" evidence="2">
    <location>
        <begin position="345"/>
        <end position="368"/>
    </location>
</feature>
<accession>A0A507DS26</accession>
<feature type="signal peptide" evidence="3">
    <location>
        <begin position="1"/>
        <end position="19"/>
    </location>
</feature>
<evidence type="ECO:0000256" key="2">
    <source>
        <dbReference type="SAM" id="Phobius"/>
    </source>
</evidence>
<keyword evidence="5" id="KW-1185">Reference proteome</keyword>
<reference evidence="4 5" key="1">
    <citation type="journal article" date="2019" name="Sci. Rep.">
        <title>Comparative genomics of chytrid fungi reveal insights into the obligate biotrophic and pathogenic lifestyle of Synchytrium endobioticum.</title>
        <authorList>
            <person name="van de Vossenberg B.T.L.H."/>
            <person name="Warris S."/>
            <person name="Nguyen H.D.T."/>
            <person name="van Gent-Pelzer M.P.E."/>
            <person name="Joly D.L."/>
            <person name="van de Geest H.C."/>
            <person name="Bonants P.J.M."/>
            <person name="Smith D.S."/>
            <person name="Levesque C.A."/>
            <person name="van der Lee T.A.J."/>
        </authorList>
    </citation>
    <scope>NUCLEOTIDE SEQUENCE [LARGE SCALE GENOMIC DNA]</scope>
    <source>
        <strain evidence="4 5">CBS 809.83</strain>
    </source>
</reference>
<evidence type="ECO:0000313" key="4">
    <source>
        <dbReference type="EMBL" id="TPX53670.1"/>
    </source>
</evidence>